<dbReference type="Proteomes" id="UP001057991">
    <property type="component" value="Chromosome"/>
</dbReference>
<accession>A0A9Q9H9K5</accession>
<dbReference type="AlphaFoldDB" id="A0A9Q9H9K5"/>
<gene>
    <name evidence="1" type="ORF">K3X48_14895</name>
</gene>
<proteinExistence type="predicted"/>
<dbReference type="Pfam" id="PF06748">
    <property type="entry name" value="DUF1217"/>
    <property type="match status" value="1"/>
</dbReference>
<dbReference type="Gene3D" id="1.10.3700.10">
    <property type="entry name" value="AGR C 984p-like"/>
    <property type="match status" value="1"/>
</dbReference>
<dbReference type="InterPro" id="IPR023157">
    <property type="entry name" value="AGR-C-984p-like_sf"/>
</dbReference>
<dbReference type="SUPFAM" id="SSF158837">
    <property type="entry name" value="AGR C 984p-like"/>
    <property type="match status" value="1"/>
</dbReference>
<dbReference type="RefSeq" id="WP_259776298.1">
    <property type="nucleotide sequence ID" value="NZ_CP080774.1"/>
</dbReference>
<organism evidence="1 2">
    <name type="scientific">Aliiroseovarius crassostreae</name>
    <dbReference type="NCBI Taxonomy" id="154981"/>
    <lineage>
        <taxon>Bacteria</taxon>
        <taxon>Pseudomonadati</taxon>
        <taxon>Pseudomonadota</taxon>
        <taxon>Alphaproteobacteria</taxon>
        <taxon>Rhodobacterales</taxon>
        <taxon>Paracoccaceae</taxon>
        <taxon>Aliiroseovarius</taxon>
    </lineage>
</organism>
<dbReference type="EMBL" id="CP080776">
    <property type="protein sequence ID" value="UWP95428.1"/>
    <property type="molecule type" value="Genomic_DNA"/>
</dbReference>
<protein>
    <submittedName>
        <fullName evidence="1">DUF1217 domain-containing protein</fullName>
    </submittedName>
</protein>
<sequence length="264" mass="29320">MSFQPIIPMGGAAGWAFLQRTQDAQKQTFNASAEMQRDASYYKENIGKISSAQELVDDYRLLKVTLGAYGLSDDINNKFFIQKVLEDGTFDEGDLANKLSDKRYYEMAKDFGFGDLSIPATQISTFADKTISAFQERQFEVAVGEQNQDFRLSLSLKRELGAIVDKSTSEDGKWFSIMGNPPLRKVFETALGLPNSFGALDLDLQLQGFKDKAEAYFGSNKISQFSDPSKLDELNRLFLIRSDLANGSTGMSSSTIALTLLQNL</sequence>
<evidence type="ECO:0000313" key="2">
    <source>
        <dbReference type="Proteomes" id="UP001057991"/>
    </source>
</evidence>
<dbReference type="InterPro" id="IPR010626">
    <property type="entry name" value="DUF1217"/>
</dbReference>
<evidence type="ECO:0000313" key="1">
    <source>
        <dbReference type="EMBL" id="UWP95428.1"/>
    </source>
</evidence>
<reference evidence="1" key="1">
    <citation type="submission" date="2021-08" db="EMBL/GenBank/DDBJ databases">
        <authorList>
            <person name="Nwanade C."/>
            <person name="Wang M."/>
            <person name="Masoudi A."/>
            <person name="Yu Z."/>
            <person name="Liu J."/>
        </authorList>
    </citation>
    <scope>NUCLEOTIDE SEQUENCE</scope>
    <source>
        <strain evidence="1">S056</strain>
    </source>
</reference>
<name>A0A9Q9H9K5_9RHOB</name>